<dbReference type="InterPro" id="IPR051791">
    <property type="entry name" value="Pra-immunoreactive"/>
</dbReference>
<comment type="subcellular location">
    <subcellularLocation>
        <location evidence="1">Cell membrane</location>
        <topology evidence="1">Multi-pass membrane protein</topology>
    </subcellularLocation>
</comment>
<evidence type="ECO:0000256" key="1">
    <source>
        <dbReference type="ARBA" id="ARBA00004651"/>
    </source>
</evidence>
<dbReference type="InterPro" id="IPR010432">
    <property type="entry name" value="RDD"/>
</dbReference>
<dbReference type="PANTHER" id="PTHR36115">
    <property type="entry name" value="PROLINE-RICH ANTIGEN HOMOLOG-RELATED"/>
    <property type="match status" value="1"/>
</dbReference>
<dbReference type="GO" id="GO:0005886">
    <property type="term" value="C:plasma membrane"/>
    <property type="evidence" value="ECO:0007669"/>
    <property type="project" value="UniProtKB-SubCell"/>
</dbReference>
<evidence type="ECO:0000256" key="6">
    <source>
        <dbReference type="SAM" id="Phobius"/>
    </source>
</evidence>
<keyword evidence="5 6" id="KW-0472">Membrane</keyword>
<accession>A0A3B0URG9</accession>
<evidence type="ECO:0000256" key="3">
    <source>
        <dbReference type="ARBA" id="ARBA00022692"/>
    </source>
</evidence>
<reference evidence="8" key="1">
    <citation type="submission" date="2018-06" db="EMBL/GenBank/DDBJ databases">
        <authorList>
            <person name="Zhirakovskaya E."/>
        </authorList>
    </citation>
    <scope>NUCLEOTIDE SEQUENCE</scope>
</reference>
<feature type="domain" description="RDD" evidence="7">
    <location>
        <begin position="15"/>
        <end position="175"/>
    </location>
</feature>
<feature type="transmembrane region" description="Helical" evidence="6">
    <location>
        <begin position="143"/>
        <end position="162"/>
    </location>
</feature>
<sequence length="183" mass="20917">MNMTLNRHQVDSQLIFRRVTAYFIDITLLMIAVQGFQWGLSALTGGSPFKNMAALNNGWLIYGWLFLTISLPIWFYFALSEHSSRQATLGKRLMGLQVVSLTGEKASWGQLFGRIALKFLPWEIFHLTLMLPVPIMSDPNPTFRPGFIIGFALLMFYSLVMFQTDRQQSIHDLVTQTVVVKRP</sequence>
<evidence type="ECO:0000256" key="5">
    <source>
        <dbReference type="ARBA" id="ARBA00023136"/>
    </source>
</evidence>
<feature type="transmembrane region" description="Helical" evidence="6">
    <location>
        <begin position="59"/>
        <end position="79"/>
    </location>
</feature>
<dbReference type="EMBL" id="UOEU01000094">
    <property type="protein sequence ID" value="VAW30843.1"/>
    <property type="molecule type" value="Genomic_DNA"/>
</dbReference>
<gene>
    <name evidence="8" type="ORF">MNBD_CHLOROFLEXI01-4120</name>
</gene>
<feature type="transmembrane region" description="Helical" evidence="6">
    <location>
        <begin position="21"/>
        <end position="39"/>
    </location>
</feature>
<evidence type="ECO:0000256" key="4">
    <source>
        <dbReference type="ARBA" id="ARBA00022989"/>
    </source>
</evidence>
<organism evidence="8">
    <name type="scientific">hydrothermal vent metagenome</name>
    <dbReference type="NCBI Taxonomy" id="652676"/>
    <lineage>
        <taxon>unclassified sequences</taxon>
        <taxon>metagenomes</taxon>
        <taxon>ecological metagenomes</taxon>
    </lineage>
</organism>
<protein>
    <recommendedName>
        <fullName evidence="7">RDD domain-containing protein</fullName>
    </recommendedName>
</protein>
<evidence type="ECO:0000256" key="2">
    <source>
        <dbReference type="ARBA" id="ARBA00022475"/>
    </source>
</evidence>
<keyword evidence="2" id="KW-1003">Cell membrane</keyword>
<dbReference type="AlphaFoldDB" id="A0A3B0URG9"/>
<keyword evidence="4 6" id="KW-1133">Transmembrane helix</keyword>
<name>A0A3B0URG9_9ZZZZ</name>
<proteinExistence type="predicted"/>
<evidence type="ECO:0000259" key="7">
    <source>
        <dbReference type="Pfam" id="PF06271"/>
    </source>
</evidence>
<evidence type="ECO:0000313" key="8">
    <source>
        <dbReference type="EMBL" id="VAW30843.1"/>
    </source>
</evidence>
<dbReference type="PANTHER" id="PTHR36115:SF6">
    <property type="entry name" value="PROLINE-RICH ANTIGEN HOMOLOG"/>
    <property type="match status" value="1"/>
</dbReference>
<keyword evidence="3 6" id="KW-0812">Transmembrane</keyword>
<feature type="transmembrane region" description="Helical" evidence="6">
    <location>
        <begin position="119"/>
        <end position="137"/>
    </location>
</feature>
<dbReference type="Pfam" id="PF06271">
    <property type="entry name" value="RDD"/>
    <property type="match status" value="1"/>
</dbReference>